<dbReference type="Gene3D" id="3.40.190.10">
    <property type="entry name" value="Periplasmic binding protein-like II"/>
    <property type="match status" value="1"/>
</dbReference>
<dbReference type="InterPro" id="IPR007210">
    <property type="entry name" value="ABC_Gly_betaine_transp_sub-bd"/>
</dbReference>
<dbReference type="SUPFAM" id="SSF53850">
    <property type="entry name" value="Periplasmic binding protein-like II"/>
    <property type="match status" value="1"/>
</dbReference>
<proteinExistence type="predicted"/>
<dbReference type="CDD" id="cd13606">
    <property type="entry name" value="PBP2_ProX_like"/>
    <property type="match status" value="1"/>
</dbReference>
<dbReference type="Proteomes" id="UP000294947">
    <property type="component" value="Unassembled WGS sequence"/>
</dbReference>
<sequence>MKRLLVCAAAAALLLTGCGSQDPLQANRDAAGGALVVGSADFAESELLMHVYAEALKTTGAEVETRPRIGAREFYVNAVRNGELAVVPDYTGNLLQYLDPQSPATETQQVYDQLKKAVPGEMELLEQSPAEDSDVLTVTAATAGTGVRSMADLGPRCGEFVLGAPAEWKSRWETKIAEDYGCRFKEIRPVEAGTITVNALTAGQIQVANLFTTSSQIAANNLVKLDDPKNMFPAQNVVPLVHKGKLTPQQVEALNKVSRALDTDKLTELNRKLEVEKANPADVAKEFVASAGL</sequence>
<evidence type="ECO:0000256" key="1">
    <source>
        <dbReference type="SAM" id="SignalP"/>
    </source>
</evidence>
<feature type="chain" id="PRO_5038466218" evidence="1">
    <location>
        <begin position="21"/>
        <end position="293"/>
    </location>
</feature>
<evidence type="ECO:0000313" key="3">
    <source>
        <dbReference type="EMBL" id="TDD43337.1"/>
    </source>
</evidence>
<dbReference type="RefSeq" id="WP_132489762.1">
    <property type="nucleotide sequence ID" value="NZ_SMKW01000040.1"/>
</dbReference>
<evidence type="ECO:0000313" key="4">
    <source>
        <dbReference type="Proteomes" id="UP000294947"/>
    </source>
</evidence>
<name>A0A4V2YKM6_9PSEU</name>
<accession>A0A4V2YKM6</accession>
<protein>
    <submittedName>
        <fullName evidence="3">ABC transporter substrate-binding protein</fullName>
    </submittedName>
</protein>
<gene>
    <name evidence="3" type="ORF">E1288_26865</name>
</gene>
<keyword evidence="1" id="KW-0732">Signal</keyword>
<dbReference type="OrthoDB" id="9781705at2"/>
<dbReference type="EMBL" id="SMKW01000040">
    <property type="protein sequence ID" value="TDD43337.1"/>
    <property type="molecule type" value="Genomic_DNA"/>
</dbReference>
<evidence type="ECO:0000259" key="2">
    <source>
        <dbReference type="Pfam" id="PF04069"/>
    </source>
</evidence>
<dbReference type="PROSITE" id="PS51257">
    <property type="entry name" value="PROKAR_LIPOPROTEIN"/>
    <property type="match status" value="1"/>
</dbReference>
<feature type="signal peptide" evidence="1">
    <location>
        <begin position="1"/>
        <end position="20"/>
    </location>
</feature>
<dbReference type="Gene3D" id="3.40.190.120">
    <property type="entry name" value="Osmoprotection protein (prox), domain 2"/>
    <property type="match status" value="1"/>
</dbReference>
<dbReference type="GO" id="GO:0043190">
    <property type="term" value="C:ATP-binding cassette (ABC) transporter complex"/>
    <property type="evidence" value="ECO:0007669"/>
    <property type="project" value="InterPro"/>
</dbReference>
<dbReference type="Pfam" id="PF04069">
    <property type="entry name" value="OpuAC"/>
    <property type="match status" value="1"/>
</dbReference>
<keyword evidence="4" id="KW-1185">Reference proteome</keyword>
<comment type="caution">
    <text evidence="3">The sequence shown here is derived from an EMBL/GenBank/DDBJ whole genome shotgun (WGS) entry which is preliminary data.</text>
</comment>
<dbReference type="GO" id="GO:0022857">
    <property type="term" value="F:transmembrane transporter activity"/>
    <property type="evidence" value="ECO:0007669"/>
    <property type="project" value="InterPro"/>
</dbReference>
<feature type="domain" description="ABC-type glycine betaine transport system substrate-binding" evidence="2">
    <location>
        <begin position="35"/>
        <end position="289"/>
    </location>
</feature>
<organism evidence="3 4">
    <name type="scientific">Saccharopolyspora elongata</name>
    <dbReference type="NCBI Taxonomy" id="2530387"/>
    <lineage>
        <taxon>Bacteria</taxon>
        <taxon>Bacillati</taxon>
        <taxon>Actinomycetota</taxon>
        <taxon>Actinomycetes</taxon>
        <taxon>Pseudonocardiales</taxon>
        <taxon>Pseudonocardiaceae</taxon>
        <taxon>Saccharopolyspora</taxon>
    </lineage>
</organism>
<reference evidence="3 4" key="1">
    <citation type="submission" date="2019-03" db="EMBL/GenBank/DDBJ databases">
        <title>Draft genome sequences of novel Actinobacteria.</title>
        <authorList>
            <person name="Sahin N."/>
            <person name="Ay H."/>
            <person name="Saygin H."/>
        </authorList>
    </citation>
    <scope>NUCLEOTIDE SEQUENCE [LARGE SCALE GENOMIC DNA]</scope>
    <source>
        <strain evidence="3 4">7K502</strain>
    </source>
</reference>
<dbReference type="AlphaFoldDB" id="A0A4V2YKM6"/>